<keyword evidence="6" id="KW-1185">Reference proteome</keyword>
<dbReference type="InterPro" id="IPR000566">
    <property type="entry name" value="Lipocln_cytosolic_FA-bd_dom"/>
</dbReference>
<comment type="similarity">
    <text evidence="1 2">Belongs to the calycin superfamily. Lipocalin family.</text>
</comment>
<sequence length="213" mass="24474">MEIEPRSSNFWADALHQLSYSVGQSHTYLGKWYEAERYFALFELGGKCVVANYSDNGEGIYGIVNRQISSLTGIKSSIEGEARVVGRSDESKLSVRFPSLPALWMHHTENYTTRYSISEKLSINQSVIFFFHAIRIVPFDAPYWILDTDYDNYAVVWSCTDFGLFNTRNAWILTREKHPSLEVMQKAYAVLDKSGVSRAFFIRTDQRNCPVTH</sequence>
<dbReference type="AlphaFoldDB" id="A0A8K0K4T7"/>
<dbReference type="Proteomes" id="UP000792457">
    <property type="component" value="Unassembled WGS sequence"/>
</dbReference>
<dbReference type="GO" id="GO:0005737">
    <property type="term" value="C:cytoplasm"/>
    <property type="evidence" value="ECO:0007669"/>
    <property type="project" value="TreeGrafter"/>
</dbReference>
<dbReference type="GO" id="GO:0006629">
    <property type="term" value="P:lipid metabolic process"/>
    <property type="evidence" value="ECO:0007669"/>
    <property type="project" value="TreeGrafter"/>
</dbReference>
<accession>A0A8K0K4T7</accession>
<proteinExistence type="inferred from homology"/>
<evidence type="ECO:0000259" key="3">
    <source>
        <dbReference type="Pfam" id="PF00061"/>
    </source>
</evidence>
<comment type="caution">
    <text evidence="5">The sequence shown here is derived from an EMBL/GenBank/DDBJ whole genome shotgun (WGS) entry which is preliminary data.</text>
</comment>
<evidence type="ECO:0000256" key="1">
    <source>
        <dbReference type="ARBA" id="ARBA00006889"/>
    </source>
</evidence>
<dbReference type="InterPro" id="IPR022271">
    <property type="entry name" value="Lipocalin_ApoD"/>
</dbReference>
<dbReference type="EMBL" id="KZ308334">
    <property type="protein sequence ID" value="KAG8227697.1"/>
    <property type="molecule type" value="Genomic_DNA"/>
</dbReference>
<dbReference type="SUPFAM" id="SSF50814">
    <property type="entry name" value="Lipocalins"/>
    <property type="match status" value="1"/>
</dbReference>
<dbReference type="OrthoDB" id="565904at2759"/>
<name>A0A8K0K4T7_LADFU</name>
<dbReference type="Gene3D" id="2.40.128.20">
    <property type="match status" value="2"/>
</dbReference>
<feature type="domain" description="Lipocalin/cytosolic fatty-acid binding" evidence="3">
    <location>
        <begin position="142"/>
        <end position="208"/>
    </location>
</feature>
<evidence type="ECO:0000313" key="6">
    <source>
        <dbReference type="Proteomes" id="UP000792457"/>
    </source>
</evidence>
<dbReference type="CDD" id="cd19437">
    <property type="entry name" value="lipocalin_apoD-like"/>
    <property type="match status" value="1"/>
</dbReference>
<reference evidence="5" key="1">
    <citation type="submission" date="2013-04" db="EMBL/GenBank/DDBJ databases">
        <authorList>
            <person name="Qu J."/>
            <person name="Murali S.C."/>
            <person name="Bandaranaike D."/>
            <person name="Bellair M."/>
            <person name="Blankenburg K."/>
            <person name="Chao H."/>
            <person name="Dinh H."/>
            <person name="Doddapaneni H."/>
            <person name="Downs B."/>
            <person name="Dugan-Rocha S."/>
            <person name="Elkadiri S."/>
            <person name="Gnanaolivu R.D."/>
            <person name="Hernandez B."/>
            <person name="Javaid M."/>
            <person name="Jayaseelan J.C."/>
            <person name="Lee S."/>
            <person name="Li M."/>
            <person name="Ming W."/>
            <person name="Munidasa M."/>
            <person name="Muniz J."/>
            <person name="Nguyen L."/>
            <person name="Ongeri F."/>
            <person name="Osuji N."/>
            <person name="Pu L.-L."/>
            <person name="Puazo M."/>
            <person name="Qu C."/>
            <person name="Quiroz J."/>
            <person name="Raj R."/>
            <person name="Weissenberger G."/>
            <person name="Xin Y."/>
            <person name="Zou X."/>
            <person name="Han Y."/>
            <person name="Richards S."/>
            <person name="Worley K."/>
            <person name="Muzny D."/>
            <person name="Gibbs R."/>
        </authorList>
    </citation>
    <scope>NUCLEOTIDE SEQUENCE</scope>
    <source>
        <strain evidence="5">Sampled in the wild</strain>
    </source>
</reference>
<dbReference type="PANTHER" id="PTHR10612:SF34">
    <property type="entry name" value="APOLIPOPROTEIN D"/>
    <property type="match status" value="1"/>
</dbReference>
<feature type="domain" description="Lipocalin/cytosolic fatty-acid binding" evidence="4">
    <location>
        <begin position="27"/>
        <end position="115"/>
    </location>
</feature>
<dbReference type="Pfam" id="PF00061">
    <property type="entry name" value="Lipocalin"/>
    <property type="match status" value="1"/>
</dbReference>
<dbReference type="PIRSF" id="PIRSF036893">
    <property type="entry name" value="Lipocalin_ApoD"/>
    <property type="match status" value="1"/>
</dbReference>
<dbReference type="InterPro" id="IPR012674">
    <property type="entry name" value="Calycin"/>
</dbReference>
<evidence type="ECO:0000259" key="4">
    <source>
        <dbReference type="Pfam" id="PF08212"/>
    </source>
</evidence>
<organism evidence="5 6">
    <name type="scientific">Ladona fulva</name>
    <name type="common">Scarce chaser dragonfly</name>
    <name type="synonym">Libellula fulva</name>
    <dbReference type="NCBI Taxonomy" id="123851"/>
    <lineage>
        <taxon>Eukaryota</taxon>
        <taxon>Metazoa</taxon>
        <taxon>Ecdysozoa</taxon>
        <taxon>Arthropoda</taxon>
        <taxon>Hexapoda</taxon>
        <taxon>Insecta</taxon>
        <taxon>Pterygota</taxon>
        <taxon>Palaeoptera</taxon>
        <taxon>Odonata</taxon>
        <taxon>Epiprocta</taxon>
        <taxon>Anisoptera</taxon>
        <taxon>Libelluloidea</taxon>
        <taxon>Libellulidae</taxon>
        <taxon>Ladona</taxon>
    </lineage>
</organism>
<reference evidence="5" key="2">
    <citation type="submission" date="2017-10" db="EMBL/GenBank/DDBJ databases">
        <title>Ladona fulva Genome sequencing and assembly.</title>
        <authorList>
            <person name="Murali S."/>
            <person name="Richards S."/>
            <person name="Bandaranaike D."/>
            <person name="Bellair M."/>
            <person name="Blankenburg K."/>
            <person name="Chao H."/>
            <person name="Dinh H."/>
            <person name="Doddapaneni H."/>
            <person name="Dugan-Rocha S."/>
            <person name="Elkadiri S."/>
            <person name="Gnanaolivu R."/>
            <person name="Hernandez B."/>
            <person name="Skinner E."/>
            <person name="Javaid M."/>
            <person name="Lee S."/>
            <person name="Li M."/>
            <person name="Ming W."/>
            <person name="Munidasa M."/>
            <person name="Muniz J."/>
            <person name="Nguyen L."/>
            <person name="Hughes D."/>
            <person name="Osuji N."/>
            <person name="Pu L.-L."/>
            <person name="Puazo M."/>
            <person name="Qu C."/>
            <person name="Quiroz J."/>
            <person name="Raj R."/>
            <person name="Weissenberger G."/>
            <person name="Xin Y."/>
            <person name="Zou X."/>
            <person name="Han Y."/>
            <person name="Worley K."/>
            <person name="Muzny D."/>
            <person name="Gibbs R."/>
        </authorList>
    </citation>
    <scope>NUCLEOTIDE SEQUENCE</scope>
    <source>
        <strain evidence="5">Sampled in the wild</strain>
    </source>
</reference>
<evidence type="ECO:0000313" key="5">
    <source>
        <dbReference type="EMBL" id="KAG8227697.1"/>
    </source>
</evidence>
<evidence type="ECO:0000256" key="2">
    <source>
        <dbReference type="PIRNR" id="PIRNR036893"/>
    </source>
</evidence>
<dbReference type="GO" id="GO:0000302">
    <property type="term" value="P:response to reactive oxygen species"/>
    <property type="evidence" value="ECO:0007669"/>
    <property type="project" value="TreeGrafter"/>
</dbReference>
<dbReference type="Pfam" id="PF08212">
    <property type="entry name" value="Lipocalin_2"/>
    <property type="match status" value="1"/>
</dbReference>
<protein>
    <recommendedName>
        <fullName evidence="3 4">Lipocalin/cytosolic fatty-acid binding domain-containing protein</fullName>
    </recommendedName>
</protein>
<dbReference type="PANTHER" id="PTHR10612">
    <property type="entry name" value="APOLIPOPROTEIN D"/>
    <property type="match status" value="1"/>
</dbReference>
<gene>
    <name evidence="5" type="ORF">J437_LFUL005398</name>
</gene>